<organism evidence="7 8">
    <name type="scientific">Raoultibacter timonensis</name>
    <dbReference type="NCBI Taxonomy" id="1907662"/>
    <lineage>
        <taxon>Bacteria</taxon>
        <taxon>Bacillati</taxon>
        <taxon>Actinomycetota</taxon>
        <taxon>Coriobacteriia</taxon>
        <taxon>Eggerthellales</taxon>
        <taxon>Eggerthellaceae</taxon>
        <taxon>Raoultibacter</taxon>
    </lineage>
</organism>
<dbReference type="SUPFAM" id="SSF53167">
    <property type="entry name" value="Purine and uridine phosphorylases"/>
    <property type="match status" value="1"/>
</dbReference>
<dbReference type="NCBIfam" id="NF004079">
    <property type="entry name" value="PRK05584.1"/>
    <property type="match status" value="1"/>
</dbReference>
<dbReference type="EMBL" id="AP025564">
    <property type="protein sequence ID" value="BDE95261.1"/>
    <property type="molecule type" value="Genomic_DNA"/>
</dbReference>
<dbReference type="CDD" id="cd09008">
    <property type="entry name" value="MTAN"/>
    <property type="match status" value="1"/>
</dbReference>
<evidence type="ECO:0000256" key="5">
    <source>
        <dbReference type="ARBA" id="ARBA00023167"/>
    </source>
</evidence>
<evidence type="ECO:0000256" key="2">
    <source>
        <dbReference type="ARBA" id="ARBA00011974"/>
    </source>
</evidence>
<dbReference type="NCBIfam" id="TIGR01704">
    <property type="entry name" value="MTA_SAH-Nsdase"/>
    <property type="match status" value="1"/>
</dbReference>
<proteinExistence type="predicted"/>
<dbReference type="Proteomes" id="UP001320544">
    <property type="component" value="Chromosome"/>
</dbReference>
<dbReference type="InterPro" id="IPR035994">
    <property type="entry name" value="Nucleoside_phosphorylase_sf"/>
</dbReference>
<evidence type="ECO:0000313" key="7">
    <source>
        <dbReference type="EMBL" id="BDE95261.1"/>
    </source>
</evidence>
<protein>
    <recommendedName>
        <fullName evidence="2">adenosylhomocysteine nucleosidase</fullName>
        <ecNumber evidence="2">3.2.2.9</ecNumber>
    </recommendedName>
</protein>
<keyword evidence="5" id="KW-0486">Methionine biosynthesis</keyword>
<evidence type="ECO:0000313" key="8">
    <source>
        <dbReference type="Proteomes" id="UP001320544"/>
    </source>
</evidence>
<evidence type="ECO:0000256" key="3">
    <source>
        <dbReference type="ARBA" id="ARBA00022605"/>
    </source>
</evidence>
<gene>
    <name evidence="7" type="primary">pfs</name>
    <name evidence="7" type="ORF">CE91St30_05940</name>
</gene>
<dbReference type="InterPro" id="IPR000845">
    <property type="entry name" value="Nucleoside_phosphorylase_d"/>
</dbReference>
<dbReference type="InterPro" id="IPR010049">
    <property type="entry name" value="MTA_SAH_Nsdase"/>
</dbReference>
<evidence type="ECO:0000256" key="4">
    <source>
        <dbReference type="ARBA" id="ARBA00022801"/>
    </source>
</evidence>
<dbReference type="EC" id="3.2.2.9" evidence="2"/>
<name>A0ABM7WGC6_9ACTN</name>
<keyword evidence="3" id="KW-0028">Amino-acid biosynthesis</keyword>
<evidence type="ECO:0000256" key="1">
    <source>
        <dbReference type="ARBA" id="ARBA00004945"/>
    </source>
</evidence>
<dbReference type="Pfam" id="PF01048">
    <property type="entry name" value="PNP_UDP_1"/>
    <property type="match status" value="1"/>
</dbReference>
<reference evidence="7 8" key="1">
    <citation type="submission" date="2022-01" db="EMBL/GenBank/DDBJ databases">
        <title>Novel bile acid biosynthetic pathways are enriched in the microbiome of centenarians.</title>
        <authorList>
            <person name="Sato Y."/>
            <person name="Atarashi K."/>
            <person name="Plichta R.D."/>
            <person name="Arai Y."/>
            <person name="Sasajima S."/>
            <person name="Kearney M.S."/>
            <person name="Suda W."/>
            <person name="Takeshita K."/>
            <person name="Sasaki T."/>
            <person name="Okamoto S."/>
            <person name="Skelly N.A."/>
            <person name="Okamura Y."/>
            <person name="Vlamakis H."/>
            <person name="Li Y."/>
            <person name="Tanoue T."/>
            <person name="Takei H."/>
            <person name="Nittono H."/>
            <person name="Narushima S."/>
            <person name="Irie J."/>
            <person name="Itoh H."/>
            <person name="Moriya K."/>
            <person name="Sugiura Y."/>
            <person name="Suematsu M."/>
            <person name="Moritoki N."/>
            <person name="Shibata S."/>
            <person name="Littman R.D."/>
            <person name="Fischbach A.M."/>
            <person name="Uwamino Y."/>
            <person name="Inoue T."/>
            <person name="Honda A."/>
            <person name="Hattori M."/>
            <person name="Murai T."/>
            <person name="Xavier J.R."/>
            <person name="Hirose N."/>
            <person name="Honda K."/>
        </authorList>
    </citation>
    <scope>NUCLEOTIDE SEQUENCE [LARGE SCALE GENOMIC DNA]</scope>
    <source>
        <strain evidence="7 8">CE91-St30</strain>
    </source>
</reference>
<dbReference type="PANTHER" id="PTHR46832:SF1">
    <property type="entry name" value="5'-METHYLTHIOADENOSINE_S-ADENOSYLHOMOCYSTEINE NUCLEOSIDASE"/>
    <property type="match status" value="1"/>
</dbReference>
<keyword evidence="4" id="KW-0378">Hydrolase</keyword>
<sequence length="231" mass="25383">MQSMERVGIVCASDTELAPFLERMEKGETVERAMLEFHEGAIGKTRVVAVYSGVCKVNATIATQLLVDVFQVDAVVNAGTAGGMREDVRLFDTIVAERTAYHDVADDVLTEFHPWMPSVYFQADERLLDAAKGYGRASKYPVLFGSIVTGEQFIEGEKRNDINAEFAPLAADMETASVAHVCHVNRVPFIAVRTITDTATHNGMENYDKNCETASRISAEVVIGMLAELER</sequence>
<dbReference type="Gene3D" id="3.40.50.1580">
    <property type="entry name" value="Nucleoside phosphorylase domain"/>
    <property type="match status" value="1"/>
</dbReference>
<feature type="domain" description="Nucleoside phosphorylase" evidence="6">
    <location>
        <begin position="6"/>
        <end position="226"/>
    </location>
</feature>
<comment type="pathway">
    <text evidence="1">Amino-acid biosynthesis; L-methionine biosynthesis via salvage pathway; S-methyl-5-thio-alpha-D-ribose 1-phosphate from S-methyl-5'-thioadenosine (hydrolase route): step 1/2.</text>
</comment>
<dbReference type="PANTHER" id="PTHR46832">
    <property type="entry name" value="5'-METHYLTHIOADENOSINE/S-ADENOSYLHOMOCYSTEINE NUCLEOSIDASE"/>
    <property type="match status" value="1"/>
</dbReference>
<evidence type="ECO:0000259" key="6">
    <source>
        <dbReference type="Pfam" id="PF01048"/>
    </source>
</evidence>
<keyword evidence="8" id="KW-1185">Reference proteome</keyword>
<accession>A0ABM7WGC6</accession>